<dbReference type="InterPro" id="IPR020846">
    <property type="entry name" value="MFS_dom"/>
</dbReference>
<dbReference type="Pfam" id="PF07690">
    <property type="entry name" value="MFS_1"/>
    <property type="match status" value="1"/>
</dbReference>
<feature type="compositionally biased region" description="Pro residues" evidence="5">
    <location>
        <begin position="519"/>
        <end position="537"/>
    </location>
</feature>
<feature type="transmembrane region" description="Helical" evidence="6">
    <location>
        <begin position="248"/>
        <end position="269"/>
    </location>
</feature>
<dbReference type="Gene3D" id="1.20.1250.20">
    <property type="entry name" value="MFS general substrate transporter like domains"/>
    <property type="match status" value="1"/>
</dbReference>
<feature type="transmembrane region" description="Helical" evidence="6">
    <location>
        <begin position="103"/>
        <end position="122"/>
    </location>
</feature>
<feature type="transmembrane region" description="Helical" evidence="6">
    <location>
        <begin position="447"/>
        <end position="466"/>
    </location>
</feature>
<accession>A0ABX0ZGC8</accession>
<keyword evidence="4 6" id="KW-0472">Membrane</keyword>
<keyword evidence="2 6" id="KW-0812">Transmembrane</keyword>
<feature type="compositionally biased region" description="Low complexity" evidence="5">
    <location>
        <begin position="538"/>
        <end position="549"/>
    </location>
</feature>
<dbReference type="InterPro" id="IPR036259">
    <property type="entry name" value="MFS_trans_sf"/>
</dbReference>
<comment type="subcellular location">
    <subcellularLocation>
        <location evidence="1">Cell membrane</location>
        <topology evidence="1">Multi-pass membrane protein</topology>
    </subcellularLocation>
</comment>
<feature type="region of interest" description="Disordered" evidence="5">
    <location>
        <begin position="511"/>
        <end position="549"/>
    </location>
</feature>
<dbReference type="RefSeq" id="WP_168003438.1">
    <property type="nucleotide sequence ID" value="NZ_JAATEO010000034.1"/>
</dbReference>
<sequence length="549" mass="54468">MSVDPVATAAAGPAYHAGPAAGRSADAAPRPPTRWWILAVLCLAQLVVVLDNTVLTVAVPVLTAELGASTADVQWIINAYALVLSGLLLSAGSAADRYGRRRMLLAGLVLFGLGSLAAGLAGSGTQLIAARAGMGVGGALLVTATLAVAMQVFDAAERSRAIGIWAATSALGFAAGPPIGGAVLAHLPWGAIFLMNIPIVLVCLVAGRALVPESRDPAGGRLDVGGVVLSTAGLTAVVWSIISGPERGWASAEVLGTGGAGLLLLGLFVHWERRVSDPMLDMHFFRDRRFVGAVSGVVLITFGATGALFLLTQHLQFVRGYPAWEAGLRMTPFALSIVLLNVSGVATVAIRRLGLPAAIAVGMTLLAGGLALVTHAPSDGYPVLLGGLLVMGTGCALANPAIVEAVMSAIPAQKAGAGAGVDGTMTEVGSSLGVAVLGAVLNARFTALLPAALAGAGSFPAALAAAGTGPDRDAVTDAFAAALRTGQTVGAAAVLVGGLVAAGLLRRAERSGSSDHAAAPPPVPLPPVAAPPVPLPSVAPSGVVPAADG</sequence>
<evidence type="ECO:0000256" key="4">
    <source>
        <dbReference type="ARBA" id="ARBA00023136"/>
    </source>
</evidence>
<evidence type="ECO:0000313" key="9">
    <source>
        <dbReference type="Proteomes" id="UP000783871"/>
    </source>
</evidence>
<dbReference type="CDD" id="cd17321">
    <property type="entry name" value="MFS_MMR_MDR_like"/>
    <property type="match status" value="1"/>
</dbReference>
<proteinExistence type="predicted"/>
<dbReference type="PANTHER" id="PTHR42718:SF42">
    <property type="entry name" value="EXPORT PROTEIN"/>
    <property type="match status" value="1"/>
</dbReference>
<feature type="domain" description="Major facilitator superfamily (MFS) profile" evidence="7">
    <location>
        <begin position="37"/>
        <end position="509"/>
    </location>
</feature>
<feature type="transmembrane region" description="Helical" evidence="6">
    <location>
        <begin position="357"/>
        <end position="377"/>
    </location>
</feature>
<reference evidence="8 9" key="1">
    <citation type="submission" date="2020-03" db="EMBL/GenBank/DDBJ databases">
        <title>WGS of actinomycetes isolated from Thailand.</title>
        <authorList>
            <person name="Thawai C."/>
        </authorList>
    </citation>
    <scope>NUCLEOTIDE SEQUENCE [LARGE SCALE GENOMIC DNA]</scope>
    <source>
        <strain evidence="8 9">HSS6-12</strain>
    </source>
</reference>
<feature type="transmembrane region" description="Helical" evidence="6">
    <location>
        <begin position="128"/>
        <end position="150"/>
    </location>
</feature>
<dbReference type="SUPFAM" id="SSF103473">
    <property type="entry name" value="MFS general substrate transporter"/>
    <property type="match status" value="1"/>
</dbReference>
<dbReference type="Proteomes" id="UP000783871">
    <property type="component" value="Unassembled WGS sequence"/>
</dbReference>
<evidence type="ECO:0000256" key="2">
    <source>
        <dbReference type="ARBA" id="ARBA00022692"/>
    </source>
</evidence>
<feature type="transmembrane region" description="Helical" evidence="6">
    <location>
        <begin position="35"/>
        <end position="61"/>
    </location>
</feature>
<feature type="transmembrane region" description="Helical" evidence="6">
    <location>
        <begin position="486"/>
        <end position="505"/>
    </location>
</feature>
<protein>
    <submittedName>
        <fullName evidence="8">MFS transporter</fullName>
    </submittedName>
</protein>
<evidence type="ECO:0000256" key="3">
    <source>
        <dbReference type="ARBA" id="ARBA00022989"/>
    </source>
</evidence>
<feature type="transmembrane region" description="Helical" evidence="6">
    <location>
        <begin position="290"/>
        <end position="311"/>
    </location>
</feature>
<keyword evidence="9" id="KW-1185">Reference proteome</keyword>
<evidence type="ECO:0000313" key="8">
    <source>
        <dbReference type="EMBL" id="NJP35091.1"/>
    </source>
</evidence>
<dbReference type="Gene3D" id="1.20.1720.10">
    <property type="entry name" value="Multidrug resistance protein D"/>
    <property type="match status" value="1"/>
</dbReference>
<feature type="transmembrane region" description="Helical" evidence="6">
    <location>
        <begin position="162"/>
        <end position="185"/>
    </location>
</feature>
<dbReference type="PANTHER" id="PTHR42718">
    <property type="entry name" value="MAJOR FACILITATOR SUPERFAMILY MULTIDRUG TRANSPORTER MFSC"/>
    <property type="match status" value="1"/>
</dbReference>
<evidence type="ECO:0000259" key="7">
    <source>
        <dbReference type="PROSITE" id="PS50850"/>
    </source>
</evidence>
<comment type="caution">
    <text evidence="8">The sequence shown here is derived from an EMBL/GenBank/DDBJ whole genome shotgun (WGS) entry which is preliminary data.</text>
</comment>
<name>A0ABX0ZGC8_9ACTN</name>
<evidence type="ECO:0000256" key="1">
    <source>
        <dbReference type="ARBA" id="ARBA00004651"/>
    </source>
</evidence>
<evidence type="ECO:0000256" key="6">
    <source>
        <dbReference type="SAM" id="Phobius"/>
    </source>
</evidence>
<keyword evidence="3 6" id="KW-1133">Transmembrane helix</keyword>
<feature type="transmembrane region" description="Helical" evidence="6">
    <location>
        <begin position="73"/>
        <end position="91"/>
    </location>
</feature>
<dbReference type="InterPro" id="IPR011701">
    <property type="entry name" value="MFS"/>
</dbReference>
<feature type="transmembrane region" description="Helical" evidence="6">
    <location>
        <begin position="331"/>
        <end position="350"/>
    </location>
</feature>
<dbReference type="EMBL" id="JAATEO010000034">
    <property type="protein sequence ID" value="NJP35091.1"/>
    <property type="molecule type" value="Genomic_DNA"/>
</dbReference>
<dbReference type="PROSITE" id="PS50850">
    <property type="entry name" value="MFS"/>
    <property type="match status" value="1"/>
</dbReference>
<feature type="transmembrane region" description="Helical" evidence="6">
    <location>
        <begin position="222"/>
        <end position="242"/>
    </location>
</feature>
<gene>
    <name evidence="8" type="ORF">HCJ94_24700</name>
</gene>
<feature type="transmembrane region" description="Helical" evidence="6">
    <location>
        <begin position="191"/>
        <end position="210"/>
    </location>
</feature>
<organism evidence="8 9">
    <name type="scientific">Micromonospora thermarum</name>
    <dbReference type="NCBI Taxonomy" id="2720024"/>
    <lineage>
        <taxon>Bacteria</taxon>
        <taxon>Bacillati</taxon>
        <taxon>Actinomycetota</taxon>
        <taxon>Actinomycetes</taxon>
        <taxon>Micromonosporales</taxon>
        <taxon>Micromonosporaceae</taxon>
        <taxon>Micromonospora</taxon>
    </lineage>
</organism>
<feature type="transmembrane region" description="Helical" evidence="6">
    <location>
        <begin position="383"/>
        <end position="403"/>
    </location>
</feature>
<evidence type="ECO:0000256" key="5">
    <source>
        <dbReference type="SAM" id="MobiDB-lite"/>
    </source>
</evidence>
<dbReference type="PRINTS" id="PR01036">
    <property type="entry name" value="TCRTETB"/>
</dbReference>